<evidence type="ECO:0000256" key="2">
    <source>
        <dbReference type="ARBA" id="ARBA00022723"/>
    </source>
</evidence>
<dbReference type="Gene3D" id="2.10.110.10">
    <property type="entry name" value="Cysteine Rich Protein"/>
    <property type="match status" value="2"/>
</dbReference>
<dbReference type="InterPro" id="IPR050453">
    <property type="entry name" value="LIM_Homeobox_TF"/>
</dbReference>
<dbReference type="InterPro" id="IPR009057">
    <property type="entry name" value="Homeodomain-like_sf"/>
</dbReference>
<keyword evidence="6 9" id="KW-0238">DNA-binding</keyword>
<dbReference type="PANTHER" id="PTHR24208:SF105">
    <property type="entry name" value="DLIM1"/>
    <property type="match status" value="1"/>
</dbReference>
<evidence type="ECO:0000256" key="3">
    <source>
        <dbReference type="ARBA" id="ARBA00022737"/>
    </source>
</evidence>
<dbReference type="InterPro" id="IPR049618">
    <property type="entry name" value="Lhx1/5_LIM1"/>
</dbReference>
<organism evidence="15 16">
    <name type="scientific">Dreissena polymorpha</name>
    <name type="common">Zebra mussel</name>
    <name type="synonym">Mytilus polymorpha</name>
    <dbReference type="NCBI Taxonomy" id="45954"/>
    <lineage>
        <taxon>Eukaryota</taxon>
        <taxon>Metazoa</taxon>
        <taxon>Spiralia</taxon>
        <taxon>Lophotrochozoa</taxon>
        <taxon>Mollusca</taxon>
        <taxon>Bivalvia</taxon>
        <taxon>Autobranchia</taxon>
        <taxon>Heteroconchia</taxon>
        <taxon>Euheterodonta</taxon>
        <taxon>Imparidentia</taxon>
        <taxon>Neoheterodontei</taxon>
        <taxon>Myida</taxon>
        <taxon>Dreissenoidea</taxon>
        <taxon>Dreissenidae</taxon>
        <taxon>Dreissena</taxon>
    </lineage>
</organism>
<keyword evidence="16" id="KW-1185">Reference proteome</keyword>
<dbReference type="SMART" id="SM00389">
    <property type="entry name" value="HOX"/>
    <property type="match status" value="1"/>
</dbReference>
<evidence type="ECO:0000259" key="14">
    <source>
        <dbReference type="PROSITE" id="PS50071"/>
    </source>
</evidence>
<dbReference type="InterPro" id="IPR001356">
    <property type="entry name" value="HD"/>
</dbReference>
<dbReference type="InterPro" id="IPR001781">
    <property type="entry name" value="Znf_LIM"/>
</dbReference>
<feature type="region of interest" description="Disordered" evidence="12">
    <location>
        <begin position="440"/>
        <end position="469"/>
    </location>
</feature>
<protein>
    <submittedName>
        <fullName evidence="15">Uncharacterized protein</fullName>
    </submittedName>
</protein>
<dbReference type="FunFam" id="1.10.10.60:FF:000075">
    <property type="entry name" value="LIM/homeobox protein Lhx1"/>
    <property type="match status" value="1"/>
</dbReference>
<keyword evidence="5 10" id="KW-0440">LIM domain</keyword>
<evidence type="ECO:0000256" key="12">
    <source>
        <dbReference type="SAM" id="MobiDB-lite"/>
    </source>
</evidence>
<dbReference type="Pfam" id="PF00412">
    <property type="entry name" value="LIM"/>
    <property type="match status" value="2"/>
</dbReference>
<evidence type="ECO:0000256" key="4">
    <source>
        <dbReference type="ARBA" id="ARBA00022833"/>
    </source>
</evidence>
<evidence type="ECO:0000256" key="1">
    <source>
        <dbReference type="ARBA" id="ARBA00004123"/>
    </source>
</evidence>
<dbReference type="GO" id="GO:0005634">
    <property type="term" value="C:nucleus"/>
    <property type="evidence" value="ECO:0007669"/>
    <property type="project" value="UniProtKB-SubCell"/>
</dbReference>
<feature type="domain" description="LIM zinc-binding" evidence="13">
    <location>
        <begin position="63"/>
        <end position="125"/>
    </location>
</feature>
<proteinExistence type="predicted"/>
<dbReference type="GO" id="GO:0000977">
    <property type="term" value="F:RNA polymerase II transcription regulatory region sequence-specific DNA binding"/>
    <property type="evidence" value="ECO:0007669"/>
    <property type="project" value="TreeGrafter"/>
</dbReference>
<evidence type="ECO:0000313" key="15">
    <source>
        <dbReference type="EMBL" id="KAH3884860.1"/>
    </source>
</evidence>
<feature type="compositionally biased region" description="Polar residues" evidence="12">
    <location>
        <begin position="215"/>
        <end position="237"/>
    </location>
</feature>
<dbReference type="InterPro" id="IPR017970">
    <property type="entry name" value="Homeobox_CS"/>
</dbReference>
<dbReference type="CDD" id="cd09367">
    <property type="entry name" value="LIM1_Lhx1_Lhx5"/>
    <property type="match status" value="1"/>
</dbReference>
<dbReference type="FunFam" id="2.10.110.10:FF:000006">
    <property type="entry name" value="LIM homeobox transcription factor 1-beta"/>
    <property type="match status" value="1"/>
</dbReference>
<dbReference type="SUPFAM" id="SSF57716">
    <property type="entry name" value="Glucocorticoid receptor-like (DNA-binding domain)"/>
    <property type="match status" value="2"/>
</dbReference>
<evidence type="ECO:0000313" key="16">
    <source>
        <dbReference type="Proteomes" id="UP000828390"/>
    </source>
</evidence>
<comment type="caution">
    <text evidence="15">The sequence shown here is derived from an EMBL/GenBank/DDBJ whole genome shotgun (WGS) entry which is preliminary data.</text>
</comment>
<comment type="subcellular location">
    <subcellularLocation>
        <location evidence="1 9 11">Nucleus</location>
    </subcellularLocation>
</comment>
<evidence type="ECO:0000256" key="11">
    <source>
        <dbReference type="RuleBase" id="RU000682"/>
    </source>
</evidence>
<dbReference type="PANTHER" id="PTHR24208">
    <property type="entry name" value="LIM/HOMEOBOX PROTEIN LHX"/>
    <property type="match status" value="1"/>
</dbReference>
<sequence>MMQMCAGCQCPIIDRYLLNVLDRTWHVQCVRCTDCACALTDKCFSRDGKLYCRNDFFRRYGTKCAGCGQGISPSDLVRRARDKVFHLKCFTCMICRKQLSTGEELYVVGENKFLCKEDYIQNKLEGSDEEDSMDFDSTMESHDGDKDVFADDKFLIKNNGIGEINHNDSAVKSENNIDESNNSKLSSPIKLENNLLSDQVSLKMENGVNKLMSLNDQIPQSPHSPDMNMNCSTTSGPGSDESVDINDNISCGDANEDADGNEANGSHSGPGSKRRGPRTTIKAKQLEVLKAAFNATPKPTRHIREQLASETGLNMRVIQVWFQNRRSKERRMKQLSALGARRHFFRGPRRRALRGDIDESEMMGPGFGYYNDGDPEMYGNFPPYANFYHGQGQGPDMGPVGIGYMVPNPRRTPPGMDPGMMNARVSLVGEGHYMHGDLLPPSSSPDSLHNMHPEDQYMSGGPGRPMGPPFSSAPPFSAASSLMTFPGRPEMTSEVWG</sequence>
<keyword evidence="2 10" id="KW-0479">Metal-binding</keyword>
<dbReference type="SMART" id="SM00132">
    <property type="entry name" value="LIM"/>
    <property type="match status" value="2"/>
</dbReference>
<evidence type="ECO:0000256" key="7">
    <source>
        <dbReference type="ARBA" id="ARBA00023155"/>
    </source>
</evidence>
<keyword evidence="3" id="KW-0677">Repeat</keyword>
<keyword evidence="7 9" id="KW-0371">Homeobox</keyword>
<dbReference type="OrthoDB" id="10068367at2759"/>
<feature type="domain" description="LIM zinc-binding" evidence="13">
    <location>
        <begin position="3"/>
        <end position="62"/>
    </location>
</feature>
<accession>A0A9D4MZ79</accession>
<evidence type="ECO:0000256" key="10">
    <source>
        <dbReference type="PROSITE-ProRule" id="PRU00125"/>
    </source>
</evidence>
<reference evidence="15" key="1">
    <citation type="journal article" date="2019" name="bioRxiv">
        <title>The Genome of the Zebra Mussel, Dreissena polymorpha: A Resource for Invasive Species Research.</title>
        <authorList>
            <person name="McCartney M.A."/>
            <person name="Auch B."/>
            <person name="Kono T."/>
            <person name="Mallez S."/>
            <person name="Zhang Y."/>
            <person name="Obille A."/>
            <person name="Becker A."/>
            <person name="Abrahante J.E."/>
            <person name="Garbe J."/>
            <person name="Badalamenti J.P."/>
            <person name="Herman A."/>
            <person name="Mangelson H."/>
            <person name="Liachko I."/>
            <person name="Sullivan S."/>
            <person name="Sone E.D."/>
            <person name="Koren S."/>
            <person name="Silverstein K.A.T."/>
            <person name="Beckman K.B."/>
            <person name="Gohl D.M."/>
        </authorList>
    </citation>
    <scope>NUCLEOTIDE SEQUENCE</scope>
    <source>
        <strain evidence="15">Duluth1</strain>
        <tissue evidence="15">Whole animal</tissue>
    </source>
</reference>
<dbReference type="FunFam" id="2.10.110.10:FF:000046">
    <property type="entry name" value="LIM/homeobox protein Lhx1"/>
    <property type="match status" value="1"/>
</dbReference>
<evidence type="ECO:0000256" key="9">
    <source>
        <dbReference type="PROSITE-ProRule" id="PRU00108"/>
    </source>
</evidence>
<dbReference type="GO" id="GO:0008270">
    <property type="term" value="F:zinc ion binding"/>
    <property type="evidence" value="ECO:0007669"/>
    <property type="project" value="InterPro"/>
</dbReference>
<evidence type="ECO:0000256" key="6">
    <source>
        <dbReference type="ARBA" id="ARBA00023125"/>
    </source>
</evidence>
<dbReference type="CDD" id="cd00086">
    <property type="entry name" value="homeodomain"/>
    <property type="match status" value="1"/>
</dbReference>
<dbReference type="PROSITE" id="PS00027">
    <property type="entry name" value="HOMEOBOX_1"/>
    <property type="match status" value="1"/>
</dbReference>
<dbReference type="InterPro" id="IPR049619">
    <property type="entry name" value="Lhx1/5_LIM2"/>
</dbReference>
<feature type="DNA-binding region" description="Homeobox" evidence="9">
    <location>
        <begin position="274"/>
        <end position="333"/>
    </location>
</feature>
<dbReference type="CDD" id="cd09375">
    <property type="entry name" value="LIM2_Lhx1_Lhx5"/>
    <property type="match status" value="1"/>
</dbReference>
<dbReference type="Pfam" id="PF00046">
    <property type="entry name" value="Homeodomain"/>
    <property type="match status" value="1"/>
</dbReference>
<dbReference type="PROSITE" id="PS00478">
    <property type="entry name" value="LIM_DOMAIN_1"/>
    <property type="match status" value="2"/>
</dbReference>
<gene>
    <name evidence="15" type="ORF">DPMN_008845</name>
</gene>
<dbReference type="Gene3D" id="1.10.10.60">
    <property type="entry name" value="Homeodomain-like"/>
    <property type="match status" value="1"/>
</dbReference>
<evidence type="ECO:0000259" key="13">
    <source>
        <dbReference type="PROSITE" id="PS50023"/>
    </source>
</evidence>
<dbReference type="EMBL" id="JAIWYP010000001">
    <property type="protein sequence ID" value="KAH3884860.1"/>
    <property type="molecule type" value="Genomic_DNA"/>
</dbReference>
<dbReference type="PROSITE" id="PS50023">
    <property type="entry name" value="LIM_DOMAIN_2"/>
    <property type="match status" value="2"/>
</dbReference>
<dbReference type="Proteomes" id="UP000828390">
    <property type="component" value="Unassembled WGS sequence"/>
</dbReference>
<keyword evidence="4 10" id="KW-0862">Zinc</keyword>
<dbReference type="SUPFAM" id="SSF46689">
    <property type="entry name" value="Homeodomain-like"/>
    <property type="match status" value="1"/>
</dbReference>
<evidence type="ECO:0000256" key="8">
    <source>
        <dbReference type="ARBA" id="ARBA00023242"/>
    </source>
</evidence>
<reference evidence="15" key="2">
    <citation type="submission" date="2020-11" db="EMBL/GenBank/DDBJ databases">
        <authorList>
            <person name="McCartney M.A."/>
            <person name="Auch B."/>
            <person name="Kono T."/>
            <person name="Mallez S."/>
            <person name="Becker A."/>
            <person name="Gohl D.M."/>
            <person name="Silverstein K.A.T."/>
            <person name="Koren S."/>
            <person name="Bechman K.B."/>
            <person name="Herman A."/>
            <person name="Abrahante J.E."/>
            <person name="Garbe J."/>
        </authorList>
    </citation>
    <scope>NUCLEOTIDE SEQUENCE</scope>
    <source>
        <strain evidence="15">Duluth1</strain>
        <tissue evidence="15">Whole animal</tissue>
    </source>
</reference>
<keyword evidence="8 9" id="KW-0539">Nucleus</keyword>
<dbReference type="GO" id="GO:0030182">
    <property type="term" value="P:neuron differentiation"/>
    <property type="evidence" value="ECO:0007669"/>
    <property type="project" value="TreeGrafter"/>
</dbReference>
<feature type="region of interest" description="Disordered" evidence="12">
    <location>
        <begin position="215"/>
        <end position="278"/>
    </location>
</feature>
<feature type="domain" description="Homeobox" evidence="14">
    <location>
        <begin position="272"/>
        <end position="332"/>
    </location>
</feature>
<dbReference type="AlphaFoldDB" id="A0A9D4MZ79"/>
<name>A0A9D4MZ79_DREPO</name>
<dbReference type="PROSITE" id="PS50071">
    <property type="entry name" value="HOMEOBOX_2"/>
    <property type="match status" value="1"/>
</dbReference>
<evidence type="ECO:0000256" key="5">
    <source>
        <dbReference type="ARBA" id="ARBA00023038"/>
    </source>
</evidence>
<dbReference type="GO" id="GO:0000981">
    <property type="term" value="F:DNA-binding transcription factor activity, RNA polymerase II-specific"/>
    <property type="evidence" value="ECO:0007669"/>
    <property type="project" value="InterPro"/>
</dbReference>